<reference evidence="1" key="2">
    <citation type="journal article" date="2024" name="Plant">
        <title>Genomic evolution and insights into agronomic trait innovations of Sesamum species.</title>
        <authorList>
            <person name="Miao H."/>
            <person name="Wang L."/>
            <person name="Qu L."/>
            <person name="Liu H."/>
            <person name="Sun Y."/>
            <person name="Le M."/>
            <person name="Wang Q."/>
            <person name="Wei S."/>
            <person name="Zheng Y."/>
            <person name="Lin W."/>
            <person name="Duan Y."/>
            <person name="Cao H."/>
            <person name="Xiong S."/>
            <person name="Wang X."/>
            <person name="Wei L."/>
            <person name="Li C."/>
            <person name="Ma Q."/>
            <person name="Ju M."/>
            <person name="Zhao R."/>
            <person name="Li G."/>
            <person name="Mu C."/>
            <person name="Tian Q."/>
            <person name="Mei H."/>
            <person name="Zhang T."/>
            <person name="Gao T."/>
            <person name="Zhang H."/>
        </authorList>
    </citation>
    <scope>NUCLEOTIDE SEQUENCE</scope>
    <source>
        <strain evidence="1">3651</strain>
    </source>
</reference>
<comment type="caution">
    <text evidence="1">The sequence shown here is derived from an EMBL/GenBank/DDBJ whole genome shotgun (WGS) entry which is preliminary data.</text>
</comment>
<dbReference type="AlphaFoldDB" id="A0AAE2CM65"/>
<evidence type="ECO:0000313" key="2">
    <source>
        <dbReference type="Proteomes" id="UP001293254"/>
    </source>
</evidence>
<name>A0AAE2CM65_9LAMI</name>
<gene>
    <name evidence="1" type="ORF">Salat_1469800</name>
</gene>
<dbReference type="EMBL" id="JACGWO010000005">
    <property type="protein sequence ID" value="KAK4427009.1"/>
    <property type="molecule type" value="Genomic_DNA"/>
</dbReference>
<sequence length="115" mass="12930">MKSEDKFNYDDPIIFDLLDKSWDEEIAARKRTTDIIVDVEAINDLLEIAGHRTPSKKGQTLRDFSADNLETSTVRGSKSDHLDQASNTSRRMVQFEIECPNAQIESSSLKIGLSA</sequence>
<reference evidence="1" key="1">
    <citation type="submission" date="2020-06" db="EMBL/GenBank/DDBJ databases">
        <authorList>
            <person name="Li T."/>
            <person name="Hu X."/>
            <person name="Zhang T."/>
            <person name="Song X."/>
            <person name="Zhang H."/>
            <person name="Dai N."/>
            <person name="Sheng W."/>
            <person name="Hou X."/>
            <person name="Wei L."/>
        </authorList>
    </citation>
    <scope>NUCLEOTIDE SEQUENCE</scope>
    <source>
        <strain evidence="1">3651</strain>
        <tissue evidence="1">Leaf</tissue>
    </source>
</reference>
<organism evidence="1 2">
    <name type="scientific">Sesamum alatum</name>
    <dbReference type="NCBI Taxonomy" id="300844"/>
    <lineage>
        <taxon>Eukaryota</taxon>
        <taxon>Viridiplantae</taxon>
        <taxon>Streptophyta</taxon>
        <taxon>Embryophyta</taxon>
        <taxon>Tracheophyta</taxon>
        <taxon>Spermatophyta</taxon>
        <taxon>Magnoliopsida</taxon>
        <taxon>eudicotyledons</taxon>
        <taxon>Gunneridae</taxon>
        <taxon>Pentapetalae</taxon>
        <taxon>asterids</taxon>
        <taxon>lamiids</taxon>
        <taxon>Lamiales</taxon>
        <taxon>Pedaliaceae</taxon>
        <taxon>Sesamum</taxon>
    </lineage>
</organism>
<dbReference type="Proteomes" id="UP001293254">
    <property type="component" value="Unassembled WGS sequence"/>
</dbReference>
<evidence type="ECO:0000313" key="1">
    <source>
        <dbReference type="EMBL" id="KAK4427009.1"/>
    </source>
</evidence>
<keyword evidence="2" id="KW-1185">Reference proteome</keyword>
<protein>
    <submittedName>
        <fullName evidence="1">Uncharacterized protein</fullName>
    </submittedName>
</protein>
<accession>A0AAE2CM65</accession>
<proteinExistence type="predicted"/>